<reference evidence="2" key="1">
    <citation type="journal article" date="2004" name="Genome Res.">
        <title>The status, quality, and expansion of the NIH full-length cDNA project: the Mammalian Gene Collection (MGC).</title>
        <authorList>
            <consortium name="The MGC Project Team"/>
            <person name="Gerhard D.S."/>
            <person name="Wagner L."/>
            <person name="Feingold E.A."/>
            <person name="Shenmen C.M."/>
            <person name="Grouse L.H."/>
            <person name="Schuler G."/>
            <person name="Klein S.L."/>
            <person name="Old S."/>
            <person name="Rasooly R."/>
            <person name="Good P."/>
            <person name="Guyer M."/>
            <person name="Peck A.M."/>
            <person name="Derge J.G."/>
            <person name="Lipman D."/>
            <person name="Collins F.S."/>
            <person name="Jang W."/>
            <person name="Sherry S."/>
            <person name="Feolo M."/>
            <person name="Misquitta L."/>
            <person name="Lee E."/>
            <person name="Rotmistrovsky K."/>
            <person name="Greenhut S.F."/>
            <person name="Schaefer C.F."/>
            <person name="Buetow K."/>
            <person name="Bonner T.I."/>
            <person name="Haussler D."/>
            <person name="Kent J."/>
            <person name="Kiekhaus M."/>
            <person name="Furey T."/>
            <person name="Brent M."/>
            <person name="Prange C."/>
            <person name="Schreiber K."/>
            <person name="Shapiro N."/>
            <person name="Bhat N.K."/>
            <person name="Hopkins R.F."/>
            <person name="Hsie F."/>
            <person name="Driscoll T."/>
            <person name="Soares M.B."/>
            <person name="Casavant T.L."/>
            <person name="Scheetz T.E."/>
            <person name="Brown-stein M.J."/>
            <person name="Usdin T.B."/>
            <person name="Toshiyuki S."/>
            <person name="Carninci P."/>
            <person name="Piao Y."/>
            <person name="Dudekula D.B."/>
            <person name="Ko M.S."/>
            <person name="Kawakami K."/>
            <person name="Suzuki Y."/>
            <person name="Sugano S."/>
            <person name="Gruber C.E."/>
            <person name="Smith M.R."/>
            <person name="Simmons B."/>
            <person name="Moore T."/>
            <person name="Waterman R."/>
            <person name="Johnson S.L."/>
            <person name="Ruan Y."/>
            <person name="Wei C.L."/>
            <person name="Mathavan S."/>
            <person name="Gunaratne P.H."/>
            <person name="Wu J."/>
            <person name="Garcia A.M."/>
            <person name="Hulyk S.W."/>
            <person name="Fuh E."/>
            <person name="Yuan Y."/>
            <person name="Sneed A."/>
            <person name="Kowis C."/>
            <person name="Hodgson A."/>
            <person name="Muzny D.M."/>
            <person name="McPherson J."/>
            <person name="Gibbs R.A."/>
            <person name="Fahey J."/>
            <person name="Helton E."/>
            <person name="Ketteman M."/>
            <person name="Madan A."/>
            <person name="Rodrigues S."/>
            <person name="Sanchez A."/>
            <person name="Whiting M."/>
            <person name="Madari A."/>
            <person name="Young A.C."/>
            <person name="Wetherby K.D."/>
            <person name="Granite S.J."/>
            <person name="Kwong P.N."/>
            <person name="Brinkley C.P."/>
            <person name="Pearson R.L."/>
            <person name="Bouffard G.G."/>
            <person name="Blakesly R.W."/>
            <person name="Green E.D."/>
            <person name="Dickson M.C."/>
            <person name="Rodriguez A.C."/>
            <person name="Grimwood J."/>
            <person name="Schmutz J."/>
            <person name="Myers R.M."/>
            <person name="Butterfield Y.S."/>
            <person name="Griffith M."/>
            <person name="Griffith O.L."/>
            <person name="Krzywinski M.I."/>
            <person name="Liao N."/>
            <person name="Morin R."/>
            <person name="Morrin R."/>
            <person name="Palmquist D."/>
            <person name="Petrescu A.S."/>
            <person name="Skalska U."/>
            <person name="Smailus D.E."/>
            <person name="Stott J.M."/>
            <person name="Schnerch A."/>
            <person name="Schein J.E."/>
            <person name="Jones S.J."/>
            <person name="Holt R.A."/>
            <person name="Baross A."/>
            <person name="Marra M.A."/>
            <person name="Clifton S."/>
            <person name="Makowski K.A."/>
            <person name="Bosak S."/>
            <person name="Malek J."/>
        </authorList>
    </citation>
    <scope>NUCLEOTIDE SEQUENCE [LARGE SCALE MRNA]</scope>
    <source>
        <strain evidence="2">Czech II</strain>
        <tissue evidence="2">Mammary tumor metastatized to lung. Tumor arose spontaneously</tissue>
    </source>
</reference>
<dbReference type="EMBL" id="BC023380">
    <property type="protein sequence ID" value="AAH23380.1"/>
    <property type="molecule type" value="mRNA"/>
</dbReference>
<evidence type="ECO:0000313" key="2">
    <source>
        <dbReference type="EMBL" id="AAH23380.1"/>
    </source>
</evidence>
<dbReference type="AGR" id="MGI:2443957"/>
<keyword evidence="1" id="KW-0812">Transmembrane</keyword>
<dbReference type="OrthoDB" id="8852887at2759"/>
<sequence>MSDFVHRLMGVARPEGEDGFIYLFLSHASSRFCGGVKARAEAANPRDVRSRNCIPQVAAIPFPVAVTLCVMAILLQVPDVCTYDFMHYHELPLP</sequence>
<feature type="transmembrane region" description="Helical" evidence="1">
    <location>
        <begin position="57"/>
        <end position="77"/>
    </location>
</feature>
<keyword evidence="1" id="KW-1133">Transmembrane helix</keyword>
<protein>
    <submittedName>
        <fullName evidence="2">Zfp516 protein</fullName>
    </submittedName>
</protein>
<keyword evidence="1" id="KW-0472">Membrane</keyword>
<dbReference type="MGI" id="MGI:2443957">
    <property type="gene designation" value="Zfp516"/>
</dbReference>
<gene>
    <name evidence="2 3" type="primary">Zfp516</name>
</gene>
<accession>Q8K3C2</accession>
<dbReference type="AlphaFoldDB" id="Q8K3C2"/>
<evidence type="ECO:0000313" key="3">
    <source>
        <dbReference type="MGI" id="MGI:2443957"/>
    </source>
</evidence>
<name>Q8K3C2_MOUSE</name>
<evidence type="ECO:0000256" key="1">
    <source>
        <dbReference type="SAM" id="Phobius"/>
    </source>
</evidence>
<organism evidence="2">
    <name type="scientific">Mus musculus</name>
    <name type="common">Mouse</name>
    <dbReference type="NCBI Taxonomy" id="10090"/>
    <lineage>
        <taxon>Eukaryota</taxon>
        <taxon>Metazoa</taxon>
        <taxon>Chordata</taxon>
        <taxon>Craniata</taxon>
        <taxon>Vertebrata</taxon>
        <taxon>Euteleostomi</taxon>
        <taxon>Mammalia</taxon>
        <taxon>Eutheria</taxon>
        <taxon>Euarchontoglires</taxon>
        <taxon>Glires</taxon>
        <taxon>Rodentia</taxon>
        <taxon>Myomorpha</taxon>
        <taxon>Muroidea</taxon>
        <taxon>Muridae</taxon>
        <taxon>Murinae</taxon>
        <taxon>Mus</taxon>
        <taxon>Mus</taxon>
    </lineage>
</organism>
<proteinExistence type="evidence at transcript level"/>